<gene>
    <name evidence="1" type="ORF">METZ01_LOCUS231777</name>
</gene>
<sequence>CQFRHFRDVTGLQVNPGLAIIAGR</sequence>
<organism evidence="1">
    <name type="scientific">marine metagenome</name>
    <dbReference type="NCBI Taxonomy" id="408172"/>
    <lineage>
        <taxon>unclassified sequences</taxon>
        <taxon>metagenomes</taxon>
        <taxon>ecological metagenomes</taxon>
    </lineage>
</organism>
<protein>
    <submittedName>
        <fullName evidence="1">Uncharacterized protein</fullName>
    </submittedName>
</protein>
<dbReference type="EMBL" id="UINC01057597">
    <property type="protein sequence ID" value="SVB78923.1"/>
    <property type="molecule type" value="Genomic_DNA"/>
</dbReference>
<dbReference type="AlphaFoldDB" id="A0A382GWI3"/>
<proteinExistence type="predicted"/>
<evidence type="ECO:0000313" key="1">
    <source>
        <dbReference type="EMBL" id="SVB78923.1"/>
    </source>
</evidence>
<accession>A0A382GWI3</accession>
<name>A0A382GWI3_9ZZZZ</name>
<feature type="non-terminal residue" evidence="1">
    <location>
        <position position="1"/>
    </location>
</feature>
<reference evidence="1" key="1">
    <citation type="submission" date="2018-05" db="EMBL/GenBank/DDBJ databases">
        <authorList>
            <person name="Lanie J.A."/>
            <person name="Ng W.-L."/>
            <person name="Kazmierczak K.M."/>
            <person name="Andrzejewski T.M."/>
            <person name="Davidsen T.M."/>
            <person name="Wayne K.J."/>
            <person name="Tettelin H."/>
            <person name="Glass J.I."/>
            <person name="Rusch D."/>
            <person name="Podicherti R."/>
            <person name="Tsui H.-C.T."/>
            <person name="Winkler M.E."/>
        </authorList>
    </citation>
    <scope>NUCLEOTIDE SEQUENCE</scope>
</reference>